<dbReference type="KEGG" id="sace:GIY23_21575"/>
<organism evidence="2 3">
    <name type="scientific">Allosaccharopolyspora coralli</name>
    <dbReference type="NCBI Taxonomy" id="2665642"/>
    <lineage>
        <taxon>Bacteria</taxon>
        <taxon>Bacillati</taxon>
        <taxon>Actinomycetota</taxon>
        <taxon>Actinomycetes</taxon>
        <taxon>Pseudonocardiales</taxon>
        <taxon>Pseudonocardiaceae</taxon>
        <taxon>Allosaccharopolyspora</taxon>
    </lineage>
</organism>
<keyword evidence="3" id="KW-1185">Reference proteome</keyword>
<dbReference type="EMBL" id="CP045929">
    <property type="protein sequence ID" value="QGK71761.1"/>
    <property type="molecule type" value="Genomic_DNA"/>
</dbReference>
<evidence type="ECO:0000259" key="1">
    <source>
        <dbReference type="Pfam" id="PF26312"/>
    </source>
</evidence>
<dbReference type="InterPro" id="IPR058396">
    <property type="entry name" value="DUF8083"/>
</dbReference>
<reference evidence="3" key="1">
    <citation type="submission" date="2019-11" db="EMBL/GenBank/DDBJ databases">
        <title>The complete genome sequence of Saccharopolyspora sp. E2A.</title>
        <authorList>
            <person name="Zhang G."/>
        </authorList>
    </citation>
    <scope>NUCLEOTIDE SEQUENCE [LARGE SCALE GENOMIC DNA]</scope>
    <source>
        <strain evidence="3">E2A</strain>
    </source>
</reference>
<evidence type="ECO:0000313" key="2">
    <source>
        <dbReference type="EMBL" id="QGK71761.1"/>
    </source>
</evidence>
<dbReference type="AlphaFoldDB" id="A0A5Q3QAS5"/>
<dbReference type="Proteomes" id="UP000371041">
    <property type="component" value="Chromosome"/>
</dbReference>
<name>A0A5Q3QAS5_9PSEU</name>
<protein>
    <recommendedName>
        <fullName evidence="1">DUF8083 domain-containing protein</fullName>
    </recommendedName>
</protein>
<feature type="domain" description="DUF8083" evidence="1">
    <location>
        <begin position="5"/>
        <end position="287"/>
    </location>
</feature>
<accession>A0A5Q3QAS5</accession>
<proteinExistence type="predicted"/>
<evidence type="ECO:0000313" key="3">
    <source>
        <dbReference type="Proteomes" id="UP000371041"/>
    </source>
</evidence>
<gene>
    <name evidence="2" type="ORF">GIY23_21575</name>
</gene>
<dbReference type="Pfam" id="PF26312">
    <property type="entry name" value="DUF8083"/>
    <property type="match status" value="1"/>
</dbReference>
<sequence length="290" mass="31411">MPAPFVAYLRVYEPLSTFAPTVRDQLVEALRRGPIAPDHAGVREQRRWLHSQLVAPSRLLPGEAADGTPAGAEDVLVVDPDDVPTGESATVGPGPLVCPLDLRGRSAAALVGFLASAEVPLRGAVFPDPDGDAKSHANRVVQELSDTAVHVLSSTWTVPLPWFALVDPTERIEGTDSGAVSWLVAMADARRRAARAHTVSEGALGDQGPTRILRETGRWLERFHPHSAVELDYGGLVQLMSAEDVQADTSAEDVHAIIDAMERGESTEVAERYEALRDFWAEFAARERYN</sequence>